<keyword evidence="5" id="KW-0813">Transport</keyword>
<feature type="transmembrane region" description="Helical" evidence="6">
    <location>
        <begin position="211"/>
        <end position="230"/>
    </location>
</feature>
<comment type="catalytic activity">
    <reaction evidence="5">
        <text>4 Fe(II)-[cytochrome c] + O2 + 8 H(+)(in) = 4 Fe(III)-[cytochrome c] + 2 H2O + 4 H(+)(out)</text>
        <dbReference type="Rhea" id="RHEA:11436"/>
        <dbReference type="Rhea" id="RHEA-COMP:10350"/>
        <dbReference type="Rhea" id="RHEA-COMP:14399"/>
        <dbReference type="ChEBI" id="CHEBI:15377"/>
        <dbReference type="ChEBI" id="CHEBI:15378"/>
        <dbReference type="ChEBI" id="CHEBI:15379"/>
        <dbReference type="ChEBI" id="CHEBI:29033"/>
        <dbReference type="ChEBI" id="CHEBI:29034"/>
        <dbReference type="EC" id="7.1.1.9"/>
    </reaction>
</comment>
<evidence type="ECO:0000259" key="7">
    <source>
        <dbReference type="PROSITE" id="PS50855"/>
    </source>
</evidence>
<dbReference type="GO" id="GO:0022904">
    <property type="term" value="P:respiratory electron transport chain"/>
    <property type="evidence" value="ECO:0007669"/>
    <property type="project" value="TreeGrafter"/>
</dbReference>
<keyword evidence="5" id="KW-0186">Copper</keyword>
<accession>A0A448WDL1</accession>
<evidence type="ECO:0000313" key="9">
    <source>
        <dbReference type="Proteomes" id="UP000784294"/>
    </source>
</evidence>
<evidence type="ECO:0000256" key="3">
    <source>
        <dbReference type="ARBA" id="ARBA00009578"/>
    </source>
</evidence>
<dbReference type="SUPFAM" id="SSF81442">
    <property type="entry name" value="Cytochrome c oxidase subunit I-like"/>
    <property type="match status" value="1"/>
</dbReference>
<dbReference type="InterPro" id="IPR036927">
    <property type="entry name" value="Cyt_c_oxase-like_su1_sf"/>
</dbReference>
<dbReference type="PRINTS" id="PR01165">
    <property type="entry name" value="CYCOXIDASEI"/>
</dbReference>
<keyword evidence="5" id="KW-0408">Iron</keyword>
<comment type="caution">
    <text evidence="8">The sequence shown here is derived from an EMBL/GenBank/DDBJ whole genome shotgun (WGS) entry which is preliminary data.</text>
</comment>
<dbReference type="AlphaFoldDB" id="A0A448WDL1"/>
<dbReference type="EC" id="7.1.1.9" evidence="5"/>
<dbReference type="UniPathway" id="UPA00705"/>
<dbReference type="InterPro" id="IPR023616">
    <property type="entry name" value="Cyt_c_oxase-like_su1_dom"/>
</dbReference>
<dbReference type="InterPro" id="IPR000883">
    <property type="entry name" value="Cyt_C_Oxase_1"/>
</dbReference>
<comment type="cofactor">
    <cofactor evidence="1">
        <name>heme</name>
        <dbReference type="ChEBI" id="CHEBI:30413"/>
    </cofactor>
</comment>
<evidence type="ECO:0000256" key="1">
    <source>
        <dbReference type="ARBA" id="ARBA00001971"/>
    </source>
</evidence>
<comment type="similarity">
    <text evidence="3 5">Belongs to the heme-copper respiratory oxidase family.</text>
</comment>
<keyword evidence="5" id="KW-0679">Respiratory chain</keyword>
<keyword evidence="6" id="KW-1133">Transmembrane helix</keyword>
<keyword evidence="9" id="KW-1185">Reference proteome</keyword>
<proteinExistence type="inferred from homology"/>
<keyword evidence="5" id="KW-0999">Mitochondrion inner membrane</keyword>
<keyword evidence="5" id="KW-0479">Metal-binding</keyword>
<organism evidence="8 9">
    <name type="scientific">Protopolystoma xenopodis</name>
    <dbReference type="NCBI Taxonomy" id="117903"/>
    <lineage>
        <taxon>Eukaryota</taxon>
        <taxon>Metazoa</taxon>
        <taxon>Spiralia</taxon>
        <taxon>Lophotrochozoa</taxon>
        <taxon>Platyhelminthes</taxon>
        <taxon>Monogenea</taxon>
        <taxon>Polyopisthocotylea</taxon>
        <taxon>Polystomatidea</taxon>
        <taxon>Polystomatidae</taxon>
        <taxon>Protopolystoma</taxon>
    </lineage>
</organism>
<keyword evidence="5 6" id="KW-0812">Transmembrane</keyword>
<dbReference type="GO" id="GO:0046872">
    <property type="term" value="F:metal ion binding"/>
    <property type="evidence" value="ECO:0007669"/>
    <property type="project" value="UniProtKB-KW"/>
</dbReference>
<dbReference type="Proteomes" id="UP000784294">
    <property type="component" value="Unassembled WGS sequence"/>
</dbReference>
<sequence>MKMKKIFILFSLNHKKISIVYLFLGIWSGFIGLGLSMIIRLNLMSPYHKVILTELYNLTITRQGIVMIFFLDAYLNWGVCTWARGLVEHSTNPFLESIFLVGGRLYVNFANLADSRLYIDWVLRKPMFVWGYYFTSFLLFLSIPVLVGTITMLLFGRKFGTLYFDPLGGGDSIIFQHIFWFCRHPEIYVLILPGFSMIGDICTELRKRKSLVGYLGMVLAMFLIAVLGFII</sequence>
<reference evidence="8" key="1">
    <citation type="submission" date="2018-11" db="EMBL/GenBank/DDBJ databases">
        <authorList>
            <consortium name="Pathogen Informatics"/>
        </authorList>
    </citation>
    <scope>NUCLEOTIDE SEQUENCE</scope>
</reference>
<dbReference type="EMBL" id="CAAALY010005699">
    <property type="protein sequence ID" value="VEL09183.1"/>
    <property type="molecule type" value="Genomic_DNA"/>
</dbReference>
<gene>
    <name evidence="8" type="ORF">PXEA_LOCUS2623</name>
</gene>
<comment type="function">
    <text evidence="5">Component of the cytochrome c oxidase, the last enzyme in the mitochondrial electron transport chain which drives oxidative phosphorylation. The respiratory chain contains 3 multisubunit complexes succinate dehydrogenase (complex II, CII), ubiquinol-cytochrome c oxidoreductase (cytochrome b-c1 complex, complex III, CIII) and cytochrome c oxidase (complex IV, CIV), that cooperate to transfer electrons derived from NADH and succinate to molecular oxygen, creating an electrochemical gradient over the inner membrane that drives transmembrane transport and the ATP synthase. Cytochrome c oxidase is the component of the respiratory chain that catalyzes the reduction of oxygen to water. Electrons originating from reduced cytochrome c in the intermembrane space (IMS) are transferred via the dinuclear copper A center (CU(A)) of subunit 2 and heme A of subunit 1 to the active site in subunit 1, a binuclear center (BNC) formed by heme A3 and copper B (CU(B)). The BNC reduces molecular oxygen to 2 water molecules using 4 electrons from cytochrome c in the IMS and 4 protons from the mitochondrial matrix.</text>
</comment>
<evidence type="ECO:0000256" key="4">
    <source>
        <dbReference type="ARBA" id="ARBA00015947"/>
    </source>
</evidence>
<dbReference type="GO" id="GO:0004129">
    <property type="term" value="F:cytochrome-c oxidase activity"/>
    <property type="evidence" value="ECO:0007669"/>
    <property type="project" value="UniProtKB-EC"/>
</dbReference>
<dbReference type="PROSITE" id="PS50855">
    <property type="entry name" value="COX1"/>
    <property type="match status" value="1"/>
</dbReference>
<feature type="transmembrane region" description="Helical" evidence="6">
    <location>
        <begin position="132"/>
        <end position="155"/>
    </location>
</feature>
<dbReference type="GO" id="GO:0020037">
    <property type="term" value="F:heme binding"/>
    <property type="evidence" value="ECO:0007669"/>
    <property type="project" value="InterPro"/>
</dbReference>
<dbReference type="Pfam" id="PF00115">
    <property type="entry name" value="COX1"/>
    <property type="match status" value="1"/>
</dbReference>
<keyword evidence="5" id="KW-0496">Mitochondrion</keyword>
<comment type="subcellular location">
    <subcellularLocation>
        <location evidence="5">Mitochondrion inner membrane</location>
        <topology evidence="5">Multi-pass membrane protein</topology>
    </subcellularLocation>
</comment>
<feature type="transmembrane region" description="Helical" evidence="6">
    <location>
        <begin position="20"/>
        <end position="43"/>
    </location>
</feature>
<dbReference type="GO" id="GO:0006119">
    <property type="term" value="P:oxidative phosphorylation"/>
    <property type="evidence" value="ECO:0007669"/>
    <property type="project" value="UniProtKB-UniPathway"/>
</dbReference>
<keyword evidence="5 6" id="KW-0472">Membrane</keyword>
<feature type="transmembrane region" description="Helical" evidence="6">
    <location>
        <begin position="63"/>
        <end position="82"/>
    </location>
</feature>
<dbReference type="OrthoDB" id="2443709at2759"/>
<evidence type="ECO:0000256" key="5">
    <source>
        <dbReference type="RuleBase" id="RU000369"/>
    </source>
</evidence>
<dbReference type="Gene3D" id="1.20.210.10">
    <property type="entry name" value="Cytochrome c oxidase-like, subunit I domain"/>
    <property type="match status" value="2"/>
</dbReference>
<evidence type="ECO:0000256" key="6">
    <source>
        <dbReference type="SAM" id="Phobius"/>
    </source>
</evidence>
<evidence type="ECO:0000313" key="8">
    <source>
        <dbReference type="EMBL" id="VEL09183.1"/>
    </source>
</evidence>
<keyword evidence="5" id="KW-0349">Heme</keyword>
<keyword evidence="5" id="KW-0249">Electron transport</keyword>
<dbReference type="GO" id="GO:0015990">
    <property type="term" value="P:electron transport coupled proton transport"/>
    <property type="evidence" value="ECO:0007669"/>
    <property type="project" value="TreeGrafter"/>
</dbReference>
<dbReference type="PANTHER" id="PTHR10422">
    <property type="entry name" value="CYTOCHROME C OXIDASE SUBUNIT 1"/>
    <property type="match status" value="1"/>
</dbReference>
<feature type="transmembrane region" description="Helical" evidence="6">
    <location>
        <begin position="94"/>
        <end position="112"/>
    </location>
</feature>
<dbReference type="PANTHER" id="PTHR10422:SF18">
    <property type="entry name" value="CYTOCHROME C OXIDASE SUBUNIT 1"/>
    <property type="match status" value="1"/>
</dbReference>
<name>A0A448WDL1_9PLAT</name>
<protein>
    <recommendedName>
        <fullName evidence="4 5">Cytochrome c oxidase subunit 1</fullName>
        <ecNumber evidence="5">7.1.1.9</ecNumber>
    </recommendedName>
</protein>
<evidence type="ECO:0000256" key="2">
    <source>
        <dbReference type="ARBA" id="ARBA00004673"/>
    </source>
</evidence>
<dbReference type="GO" id="GO:0005743">
    <property type="term" value="C:mitochondrial inner membrane"/>
    <property type="evidence" value="ECO:0007669"/>
    <property type="project" value="UniProtKB-SubCell"/>
</dbReference>
<comment type="pathway">
    <text evidence="2 5">Energy metabolism; oxidative phosphorylation.</text>
</comment>
<feature type="domain" description="Cytochrome oxidase subunit I profile" evidence="7">
    <location>
        <begin position="2"/>
        <end position="231"/>
    </location>
</feature>